<organism evidence="2 3">
    <name type="scientific">Lawsonibacter hominis</name>
    <dbReference type="NCBI Taxonomy" id="2763053"/>
    <lineage>
        <taxon>Bacteria</taxon>
        <taxon>Bacillati</taxon>
        <taxon>Bacillota</taxon>
        <taxon>Clostridia</taxon>
        <taxon>Eubacteriales</taxon>
        <taxon>Oscillospiraceae</taxon>
        <taxon>Lawsonibacter</taxon>
    </lineage>
</organism>
<keyword evidence="1" id="KW-1133">Transmembrane helix</keyword>
<dbReference type="Pfam" id="PF09515">
    <property type="entry name" value="Thia_YuaJ"/>
    <property type="match status" value="1"/>
</dbReference>
<name>A0A8J6MFE5_9FIRM</name>
<feature type="transmembrane region" description="Helical" evidence="1">
    <location>
        <begin position="143"/>
        <end position="166"/>
    </location>
</feature>
<dbReference type="AlphaFoldDB" id="A0A8J6MFE5"/>
<dbReference type="InterPro" id="IPR012651">
    <property type="entry name" value="Thia_Transptr_ThiT"/>
</dbReference>
<feature type="transmembrane region" description="Helical" evidence="1">
    <location>
        <begin position="6"/>
        <end position="24"/>
    </location>
</feature>
<evidence type="ECO:0000313" key="2">
    <source>
        <dbReference type="EMBL" id="MBC5734598.1"/>
    </source>
</evidence>
<feature type="transmembrane region" description="Helical" evidence="1">
    <location>
        <begin position="97"/>
        <end position="123"/>
    </location>
</feature>
<proteinExistence type="predicted"/>
<keyword evidence="1" id="KW-0812">Transmembrane</keyword>
<reference evidence="2" key="1">
    <citation type="submission" date="2020-08" db="EMBL/GenBank/DDBJ databases">
        <title>Genome public.</title>
        <authorList>
            <person name="Liu C."/>
            <person name="Sun Q."/>
        </authorList>
    </citation>
    <scope>NUCLEOTIDE SEQUENCE</scope>
    <source>
        <strain evidence="2">NSJ-51</strain>
    </source>
</reference>
<dbReference type="EMBL" id="JACOPP010000020">
    <property type="protein sequence ID" value="MBC5734598.1"/>
    <property type="molecule type" value="Genomic_DNA"/>
</dbReference>
<feature type="transmembrane region" description="Helical" evidence="1">
    <location>
        <begin position="36"/>
        <end position="62"/>
    </location>
</feature>
<evidence type="ECO:0000256" key="1">
    <source>
        <dbReference type="SAM" id="Phobius"/>
    </source>
</evidence>
<comment type="caution">
    <text evidence="2">The sequence shown here is derived from an EMBL/GenBank/DDBJ whole genome shotgun (WGS) entry which is preliminary data.</text>
</comment>
<keyword evidence="3" id="KW-1185">Reference proteome</keyword>
<gene>
    <name evidence="2" type="ORF">H8S57_12815</name>
</gene>
<dbReference type="Gene3D" id="1.10.1760.20">
    <property type="match status" value="1"/>
</dbReference>
<dbReference type="Proteomes" id="UP000661435">
    <property type="component" value="Unassembled WGS sequence"/>
</dbReference>
<sequence length="177" mass="18908">MLCEGAIMIALSLVLGLLKVFELPQGGSVSLEMLPLLLFCVRWGMGGGLIACFAFGILQVFIQGAVSWGWQSILLDYVLAFGVIGVAGLGKGKPGGIFWGSILGGAARFIIHYISGITIYKIVAPTEIFGTVFDNPSLYSLVYNGSYVGIDIVLCLVIFGILYAPLKKYFTGADLKK</sequence>
<evidence type="ECO:0000313" key="3">
    <source>
        <dbReference type="Proteomes" id="UP000661435"/>
    </source>
</evidence>
<accession>A0A8J6MFE5</accession>
<dbReference type="GO" id="GO:0015234">
    <property type="term" value="F:thiamine transmembrane transporter activity"/>
    <property type="evidence" value="ECO:0007669"/>
    <property type="project" value="InterPro"/>
</dbReference>
<dbReference type="GO" id="GO:0005886">
    <property type="term" value="C:plasma membrane"/>
    <property type="evidence" value="ECO:0007669"/>
    <property type="project" value="InterPro"/>
</dbReference>
<protein>
    <submittedName>
        <fullName evidence="2">Energy-coupled thiamine transporter ThiT</fullName>
    </submittedName>
</protein>
<feature type="transmembrane region" description="Helical" evidence="1">
    <location>
        <begin position="68"/>
        <end position="90"/>
    </location>
</feature>
<keyword evidence="1" id="KW-0472">Membrane</keyword>